<dbReference type="RefSeq" id="WP_344306414.1">
    <property type="nucleotide sequence ID" value="NZ_BAAANY010000001.1"/>
</dbReference>
<feature type="transmembrane region" description="Helical" evidence="2">
    <location>
        <begin position="48"/>
        <end position="67"/>
    </location>
</feature>
<evidence type="ECO:0000256" key="2">
    <source>
        <dbReference type="SAM" id="Phobius"/>
    </source>
</evidence>
<evidence type="ECO:0000256" key="1">
    <source>
        <dbReference type="SAM" id="MobiDB-lite"/>
    </source>
</evidence>
<gene>
    <name evidence="3" type="ORF">GCM10009765_03190</name>
</gene>
<keyword evidence="2" id="KW-1133">Transmembrane helix</keyword>
<keyword evidence="2" id="KW-0472">Membrane</keyword>
<comment type="caution">
    <text evidence="3">The sequence shown here is derived from an EMBL/GenBank/DDBJ whole genome shotgun (WGS) entry which is preliminary data.</text>
</comment>
<keyword evidence="4" id="KW-1185">Reference proteome</keyword>
<feature type="region of interest" description="Disordered" evidence="1">
    <location>
        <begin position="1"/>
        <end position="27"/>
    </location>
</feature>
<name>A0ABP4RM01_9ACTN</name>
<evidence type="ECO:0000313" key="3">
    <source>
        <dbReference type="EMBL" id="GAA1657053.1"/>
    </source>
</evidence>
<protein>
    <recommendedName>
        <fullName evidence="5">Flp pilus-assembly TadG-like N-terminal domain-containing protein</fullName>
    </recommendedName>
</protein>
<organism evidence="3 4">
    <name type="scientific">Fodinicola feengrottensis</name>
    <dbReference type="NCBI Taxonomy" id="435914"/>
    <lineage>
        <taxon>Bacteria</taxon>
        <taxon>Bacillati</taxon>
        <taxon>Actinomycetota</taxon>
        <taxon>Actinomycetes</taxon>
        <taxon>Mycobacteriales</taxon>
        <taxon>Fodinicola</taxon>
    </lineage>
</organism>
<keyword evidence="2" id="KW-0812">Transmembrane</keyword>
<dbReference type="EMBL" id="BAAANY010000001">
    <property type="protein sequence ID" value="GAA1657053.1"/>
    <property type="molecule type" value="Genomic_DNA"/>
</dbReference>
<evidence type="ECO:0008006" key="5">
    <source>
        <dbReference type="Google" id="ProtNLM"/>
    </source>
</evidence>
<proteinExistence type="predicted"/>
<evidence type="ECO:0000313" key="4">
    <source>
        <dbReference type="Proteomes" id="UP001500618"/>
    </source>
</evidence>
<reference evidence="4" key="1">
    <citation type="journal article" date="2019" name="Int. J. Syst. Evol. Microbiol.">
        <title>The Global Catalogue of Microorganisms (GCM) 10K type strain sequencing project: providing services to taxonomists for standard genome sequencing and annotation.</title>
        <authorList>
            <consortium name="The Broad Institute Genomics Platform"/>
            <consortium name="The Broad Institute Genome Sequencing Center for Infectious Disease"/>
            <person name="Wu L."/>
            <person name="Ma J."/>
        </authorList>
    </citation>
    <scope>NUCLEOTIDE SEQUENCE [LARGE SCALE GENOMIC DNA]</scope>
    <source>
        <strain evidence="4">JCM 14718</strain>
    </source>
</reference>
<sequence>MKPNSSLARRGAARARSKRPELAVNNAPNLPGIGVHNRALWAQDDGQISPLIAVLSLGIIIFIGFLWESSITINAQDRALGVAESAARAGAQQISLAKLRGGNRVLTLDPTAARTAAYQFLRSSNAQGTVTATTSQVSVTVVVTTHTRFLQFTGLVGDAITATATARPYVVPLPGGAG</sequence>
<accession>A0ABP4RM01</accession>
<dbReference type="Proteomes" id="UP001500618">
    <property type="component" value="Unassembled WGS sequence"/>
</dbReference>